<evidence type="ECO:0000256" key="8">
    <source>
        <dbReference type="PIRSR" id="PIRSR602401-1"/>
    </source>
</evidence>
<accession>A0A8H7WBF9</accession>
<dbReference type="AlphaFoldDB" id="A0A8H7WBF9"/>
<keyword evidence="10" id="KW-1133">Transmembrane helix</keyword>
<sequence>MAFETILVFVLGGVLLQILRFHVVLPLLYIRKARSKGCGTVPVEPTRWPLGIDKVRAGLQADRDQRTPDFITERFEDMGRYTFRIRILGSTNFITAEPANVQAILASQFTDFAMGAARRTNLRLVLGRSIFAVDGKAWHRAREVVRPIFARDNIADLGLLEKHVKILFACIEGSTAAAGSWTQSVSLAALFPCLTLDSATELFLGQSSHSLQTALATDEFSAFHEDFEKLLSLLSIRMRLRGLYWLYGNRELKRCMTVMYKFVDDAIRTADEAQLDGTARSKKYNFIDILRSTCADRAEVREQVLGLLAAGRDTTASLMSWVFYCLARDQRVWKKLRAEVIRVFGNYSSDTEITLQSITFQKLKSCRYLQHVLNETLRLHSVVAFNSRMAVHDTTIPTGGGPDGKQPVFIPAGTEVNFSSHVMHRRKDLWGDDADMFVPERWETARPGWSYVPFNGGPRLCIGQQFALTEAAYVVVRLLQRFDVMTGLDVDTTRDFTHFTVVASPGTPDRAQGALRCRFRVASKN</sequence>
<evidence type="ECO:0000256" key="10">
    <source>
        <dbReference type="SAM" id="Phobius"/>
    </source>
</evidence>
<dbReference type="SUPFAM" id="SSF48264">
    <property type="entry name" value="Cytochrome P450"/>
    <property type="match status" value="1"/>
</dbReference>
<evidence type="ECO:0000256" key="9">
    <source>
        <dbReference type="RuleBase" id="RU000461"/>
    </source>
</evidence>
<evidence type="ECO:0000256" key="2">
    <source>
        <dbReference type="ARBA" id="ARBA00010617"/>
    </source>
</evidence>
<dbReference type="InterPro" id="IPR017972">
    <property type="entry name" value="Cyt_P450_CS"/>
</dbReference>
<gene>
    <name evidence="11" type="primary">ALT2</name>
    <name evidence="11" type="ORF">IFR04_005968</name>
</gene>
<reference evidence="11" key="1">
    <citation type="submission" date="2021-02" db="EMBL/GenBank/DDBJ databases">
        <title>Genome sequence Cadophora malorum strain M34.</title>
        <authorList>
            <person name="Stefanovic E."/>
            <person name="Vu D."/>
            <person name="Scully C."/>
            <person name="Dijksterhuis J."/>
            <person name="Roader J."/>
            <person name="Houbraken J."/>
        </authorList>
    </citation>
    <scope>NUCLEOTIDE SEQUENCE</scope>
    <source>
        <strain evidence="11">M34</strain>
    </source>
</reference>
<evidence type="ECO:0000313" key="12">
    <source>
        <dbReference type="Proteomes" id="UP000664132"/>
    </source>
</evidence>
<keyword evidence="5 9" id="KW-0560">Oxidoreductase</keyword>
<comment type="cofactor">
    <cofactor evidence="1 8">
        <name>heme</name>
        <dbReference type="ChEBI" id="CHEBI:30413"/>
    </cofactor>
</comment>
<evidence type="ECO:0000256" key="5">
    <source>
        <dbReference type="ARBA" id="ARBA00023002"/>
    </source>
</evidence>
<dbReference type="PROSITE" id="PS00086">
    <property type="entry name" value="CYTOCHROME_P450"/>
    <property type="match status" value="1"/>
</dbReference>
<keyword evidence="4 8" id="KW-0479">Metal-binding</keyword>
<dbReference type="InterPro" id="IPR001128">
    <property type="entry name" value="Cyt_P450"/>
</dbReference>
<dbReference type="EMBL" id="JAFJYH010000075">
    <property type="protein sequence ID" value="KAG4420884.1"/>
    <property type="molecule type" value="Genomic_DNA"/>
</dbReference>
<dbReference type="GO" id="GO:0004497">
    <property type="term" value="F:monooxygenase activity"/>
    <property type="evidence" value="ECO:0007669"/>
    <property type="project" value="UniProtKB-KW"/>
</dbReference>
<comment type="caution">
    <text evidence="11">The sequence shown here is derived from an EMBL/GenBank/DDBJ whole genome shotgun (WGS) entry which is preliminary data.</text>
</comment>
<evidence type="ECO:0000256" key="4">
    <source>
        <dbReference type="ARBA" id="ARBA00022723"/>
    </source>
</evidence>
<feature type="transmembrane region" description="Helical" evidence="10">
    <location>
        <begin position="6"/>
        <end position="30"/>
    </location>
</feature>
<dbReference type="OrthoDB" id="1470350at2759"/>
<dbReference type="CDD" id="cd11063">
    <property type="entry name" value="CYP52"/>
    <property type="match status" value="1"/>
</dbReference>
<keyword evidence="7 9" id="KW-0503">Monooxygenase</keyword>
<dbReference type="PANTHER" id="PTHR24287">
    <property type="entry name" value="P450, PUTATIVE (EUROFUNG)-RELATED"/>
    <property type="match status" value="1"/>
</dbReference>
<dbReference type="PRINTS" id="PR00385">
    <property type="entry name" value="P450"/>
</dbReference>
<dbReference type="Pfam" id="PF00067">
    <property type="entry name" value="p450"/>
    <property type="match status" value="1"/>
</dbReference>
<evidence type="ECO:0000313" key="11">
    <source>
        <dbReference type="EMBL" id="KAG4420884.1"/>
    </source>
</evidence>
<dbReference type="GO" id="GO:0005506">
    <property type="term" value="F:iron ion binding"/>
    <property type="evidence" value="ECO:0007669"/>
    <property type="project" value="InterPro"/>
</dbReference>
<feature type="binding site" description="axial binding residue" evidence="8">
    <location>
        <position position="461"/>
    </location>
    <ligand>
        <name>heme</name>
        <dbReference type="ChEBI" id="CHEBI:30413"/>
    </ligand>
    <ligandPart>
        <name>Fe</name>
        <dbReference type="ChEBI" id="CHEBI:18248"/>
    </ligandPart>
</feature>
<dbReference type="Proteomes" id="UP000664132">
    <property type="component" value="Unassembled WGS sequence"/>
</dbReference>
<name>A0A8H7WBF9_9HELO</name>
<protein>
    <submittedName>
        <fullName evidence="11">Alanine transaminase alt2</fullName>
    </submittedName>
</protein>
<dbReference type="Gene3D" id="1.10.630.10">
    <property type="entry name" value="Cytochrome P450"/>
    <property type="match status" value="1"/>
</dbReference>
<dbReference type="InterPro" id="IPR036396">
    <property type="entry name" value="Cyt_P450_sf"/>
</dbReference>
<keyword evidence="10" id="KW-0812">Transmembrane</keyword>
<keyword evidence="6 8" id="KW-0408">Iron</keyword>
<proteinExistence type="inferred from homology"/>
<evidence type="ECO:0000256" key="6">
    <source>
        <dbReference type="ARBA" id="ARBA00023004"/>
    </source>
</evidence>
<evidence type="ECO:0000256" key="7">
    <source>
        <dbReference type="ARBA" id="ARBA00023033"/>
    </source>
</evidence>
<comment type="similarity">
    <text evidence="2 9">Belongs to the cytochrome P450 family.</text>
</comment>
<evidence type="ECO:0000256" key="3">
    <source>
        <dbReference type="ARBA" id="ARBA00022617"/>
    </source>
</evidence>
<dbReference type="GO" id="GO:0020037">
    <property type="term" value="F:heme binding"/>
    <property type="evidence" value="ECO:0007669"/>
    <property type="project" value="InterPro"/>
</dbReference>
<dbReference type="InterPro" id="IPR047146">
    <property type="entry name" value="Cyt_P450_E_CYP52_fungi"/>
</dbReference>
<dbReference type="PANTHER" id="PTHR24287:SF1">
    <property type="entry name" value="P450, PUTATIVE (EUROFUNG)-RELATED"/>
    <property type="match status" value="1"/>
</dbReference>
<keyword evidence="10" id="KW-0472">Membrane</keyword>
<keyword evidence="12" id="KW-1185">Reference proteome</keyword>
<keyword evidence="3 8" id="KW-0349">Heme</keyword>
<dbReference type="PRINTS" id="PR00463">
    <property type="entry name" value="EP450I"/>
</dbReference>
<evidence type="ECO:0000256" key="1">
    <source>
        <dbReference type="ARBA" id="ARBA00001971"/>
    </source>
</evidence>
<dbReference type="InterPro" id="IPR002401">
    <property type="entry name" value="Cyt_P450_E_grp-I"/>
</dbReference>
<dbReference type="GO" id="GO:0016705">
    <property type="term" value="F:oxidoreductase activity, acting on paired donors, with incorporation or reduction of molecular oxygen"/>
    <property type="evidence" value="ECO:0007669"/>
    <property type="project" value="InterPro"/>
</dbReference>
<organism evidence="11 12">
    <name type="scientific">Cadophora malorum</name>
    <dbReference type="NCBI Taxonomy" id="108018"/>
    <lineage>
        <taxon>Eukaryota</taxon>
        <taxon>Fungi</taxon>
        <taxon>Dikarya</taxon>
        <taxon>Ascomycota</taxon>
        <taxon>Pezizomycotina</taxon>
        <taxon>Leotiomycetes</taxon>
        <taxon>Helotiales</taxon>
        <taxon>Ploettnerulaceae</taxon>
        <taxon>Cadophora</taxon>
    </lineage>
</organism>